<evidence type="ECO:0000313" key="2">
    <source>
        <dbReference type="Proteomes" id="UP000475862"/>
    </source>
</evidence>
<dbReference type="Proteomes" id="UP000475862">
    <property type="component" value="Unassembled WGS sequence"/>
</dbReference>
<accession>A0A6G0U013</accession>
<protein>
    <submittedName>
        <fullName evidence="1">Uncharacterized protein</fullName>
    </submittedName>
</protein>
<evidence type="ECO:0000313" key="1">
    <source>
        <dbReference type="EMBL" id="KAE9541017.1"/>
    </source>
</evidence>
<gene>
    <name evidence="1" type="ORF">AGLY_004262</name>
</gene>
<comment type="caution">
    <text evidence="1">The sequence shown here is derived from an EMBL/GenBank/DDBJ whole genome shotgun (WGS) entry which is preliminary data.</text>
</comment>
<dbReference type="EMBL" id="VYZN01000013">
    <property type="protein sequence ID" value="KAE9541017.1"/>
    <property type="molecule type" value="Genomic_DNA"/>
</dbReference>
<sequence>MRPMLRQPPSQLSKDATFYREIQRQNKSNNKSNFLHDIVNFKSTYNNSNIDKKYEISLRKNLGRMILLNAEVYINITTESHFLPLPSFAYSISLLECLNNSQMARVKRRGIVHLGTQDGEAKQYSSDKDWNISISDMGTVTQRIYFVFISVSSQSSNTINLCMLNVSLTISQNTECKFLILLYMYNIRKIKFIGLLLLSILSDENLGTTNRCNKQIFRNTTIKKLNLNLNIDNAIN</sequence>
<proteinExistence type="predicted"/>
<reference evidence="1 2" key="1">
    <citation type="submission" date="2019-08" db="EMBL/GenBank/DDBJ databases">
        <title>The genome of the soybean aphid Biotype 1, its phylome, world population structure and adaptation to the North American continent.</title>
        <authorList>
            <person name="Giordano R."/>
            <person name="Donthu R.K."/>
            <person name="Hernandez A.G."/>
            <person name="Wright C.L."/>
            <person name="Zimin A.V."/>
        </authorList>
    </citation>
    <scope>NUCLEOTIDE SEQUENCE [LARGE SCALE GENOMIC DNA]</scope>
    <source>
        <tissue evidence="1">Whole aphids</tissue>
    </source>
</reference>
<organism evidence="1 2">
    <name type="scientific">Aphis glycines</name>
    <name type="common">Soybean aphid</name>
    <dbReference type="NCBI Taxonomy" id="307491"/>
    <lineage>
        <taxon>Eukaryota</taxon>
        <taxon>Metazoa</taxon>
        <taxon>Ecdysozoa</taxon>
        <taxon>Arthropoda</taxon>
        <taxon>Hexapoda</taxon>
        <taxon>Insecta</taxon>
        <taxon>Pterygota</taxon>
        <taxon>Neoptera</taxon>
        <taxon>Paraneoptera</taxon>
        <taxon>Hemiptera</taxon>
        <taxon>Sternorrhyncha</taxon>
        <taxon>Aphidomorpha</taxon>
        <taxon>Aphidoidea</taxon>
        <taxon>Aphididae</taxon>
        <taxon>Aphidini</taxon>
        <taxon>Aphis</taxon>
        <taxon>Aphis</taxon>
    </lineage>
</organism>
<keyword evidence="2" id="KW-1185">Reference proteome</keyword>
<name>A0A6G0U013_APHGL</name>
<dbReference type="AlphaFoldDB" id="A0A6G0U013"/>